<dbReference type="PROSITE" id="PS51099">
    <property type="entry name" value="PTS_EIIB_TYPE_2"/>
    <property type="match status" value="1"/>
</dbReference>
<comment type="caution">
    <text evidence="6">The sequence shown here is derived from an EMBL/GenBank/DDBJ whole genome shotgun (WGS) entry which is preliminary data.</text>
</comment>
<feature type="domain" description="PTS EIIB type-2" evidence="5">
    <location>
        <begin position="1"/>
        <end position="82"/>
    </location>
</feature>
<accession>A0A0R1TC37</accession>
<dbReference type="Gene3D" id="3.40.50.2300">
    <property type="match status" value="1"/>
</dbReference>
<dbReference type="PATRIC" id="fig|1423740.3.peg.2121"/>
<dbReference type="Pfam" id="PF02302">
    <property type="entry name" value="PTS_IIB"/>
    <property type="match status" value="1"/>
</dbReference>
<dbReference type="EMBL" id="AZFH01000202">
    <property type="protein sequence ID" value="KRL76243.1"/>
    <property type="molecule type" value="Genomic_DNA"/>
</dbReference>
<name>A0A0R1TC37_9LACO</name>
<dbReference type="Proteomes" id="UP000051048">
    <property type="component" value="Unassembled WGS sequence"/>
</dbReference>
<evidence type="ECO:0000256" key="4">
    <source>
        <dbReference type="ARBA" id="ARBA00022683"/>
    </source>
</evidence>
<evidence type="ECO:0000256" key="1">
    <source>
        <dbReference type="ARBA" id="ARBA00022448"/>
    </source>
</evidence>
<dbReference type="InterPro" id="IPR003501">
    <property type="entry name" value="PTS_EIIB_2/3"/>
</dbReference>
<dbReference type="GO" id="GO:0008982">
    <property type="term" value="F:protein-N(PI)-phosphohistidine-sugar phosphotransferase activity"/>
    <property type="evidence" value="ECO:0007669"/>
    <property type="project" value="InterPro"/>
</dbReference>
<dbReference type="InterPro" id="IPR036095">
    <property type="entry name" value="PTS_EIIB-like_sf"/>
</dbReference>
<keyword evidence="1" id="KW-0813">Transport</keyword>
<evidence type="ECO:0000313" key="7">
    <source>
        <dbReference type="Proteomes" id="UP000051048"/>
    </source>
</evidence>
<keyword evidence="4" id="KW-0598">Phosphotransferase system</keyword>
<dbReference type="GO" id="GO:0090563">
    <property type="term" value="F:protein-phosphocysteine-sugar phosphotransferase activity"/>
    <property type="evidence" value="ECO:0007669"/>
    <property type="project" value="TreeGrafter"/>
</dbReference>
<evidence type="ECO:0000256" key="3">
    <source>
        <dbReference type="ARBA" id="ARBA00022679"/>
    </source>
</evidence>
<evidence type="ECO:0000313" key="6">
    <source>
        <dbReference type="EMBL" id="KRL76243.1"/>
    </source>
</evidence>
<dbReference type="STRING" id="1423740.FC36_GL001956"/>
<sequence>MSAEALRTAASEHNIEVKVETQGLSGIETELTQNEIDEADFVVLTTDTSILGIDRFKGKKAIKIKARELIDYADDLIEQLIDTYQNKL</sequence>
<evidence type="ECO:0000256" key="2">
    <source>
        <dbReference type="ARBA" id="ARBA00022597"/>
    </source>
</evidence>
<dbReference type="PANTHER" id="PTHR30505:SF0">
    <property type="entry name" value="FRUCTOSE-LIKE PTS SYSTEM EIIBC COMPONENT-RELATED"/>
    <property type="match status" value="1"/>
</dbReference>
<keyword evidence="3" id="KW-0808">Transferase</keyword>
<gene>
    <name evidence="6" type="ORF">FC36_GL001956</name>
</gene>
<dbReference type="InterPro" id="IPR013011">
    <property type="entry name" value="PTS_EIIB_2"/>
</dbReference>
<dbReference type="AlphaFoldDB" id="A0A0R1TC37"/>
<dbReference type="GO" id="GO:0009401">
    <property type="term" value="P:phosphoenolpyruvate-dependent sugar phosphotransferase system"/>
    <property type="evidence" value="ECO:0007669"/>
    <property type="project" value="UniProtKB-KW"/>
</dbReference>
<dbReference type="InterPro" id="IPR050864">
    <property type="entry name" value="Bacterial_PTS_Sugar_Transport"/>
</dbReference>
<organism evidence="6 7">
    <name type="scientific">Ligilactobacillus equi DSM 15833 = JCM 10991</name>
    <dbReference type="NCBI Taxonomy" id="1423740"/>
    <lineage>
        <taxon>Bacteria</taxon>
        <taxon>Bacillati</taxon>
        <taxon>Bacillota</taxon>
        <taxon>Bacilli</taxon>
        <taxon>Lactobacillales</taxon>
        <taxon>Lactobacillaceae</taxon>
        <taxon>Ligilactobacillus</taxon>
    </lineage>
</organism>
<keyword evidence="2" id="KW-0762">Sugar transport</keyword>
<proteinExistence type="predicted"/>
<dbReference type="GO" id="GO:0005886">
    <property type="term" value="C:plasma membrane"/>
    <property type="evidence" value="ECO:0007669"/>
    <property type="project" value="TreeGrafter"/>
</dbReference>
<reference evidence="6 7" key="1">
    <citation type="journal article" date="2015" name="Genome Announc.">
        <title>Expanding the biotechnology potential of lactobacilli through comparative genomics of 213 strains and associated genera.</title>
        <authorList>
            <person name="Sun Z."/>
            <person name="Harris H.M."/>
            <person name="McCann A."/>
            <person name="Guo C."/>
            <person name="Argimon S."/>
            <person name="Zhang W."/>
            <person name="Yang X."/>
            <person name="Jeffery I.B."/>
            <person name="Cooney J.C."/>
            <person name="Kagawa T.F."/>
            <person name="Liu W."/>
            <person name="Song Y."/>
            <person name="Salvetti E."/>
            <person name="Wrobel A."/>
            <person name="Rasinkangas P."/>
            <person name="Parkhill J."/>
            <person name="Rea M.C."/>
            <person name="O'Sullivan O."/>
            <person name="Ritari J."/>
            <person name="Douillard F.P."/>
            <person name="Paul Ross R."/>
            <person name="Yang R."/>
            <person name="Briner A.E."/>
            <person name="Felis G.E."/>
            <person name="de Vos W.M."/>
            <person name="Barrangou R."/>
            <person name="Klaenhammer T.R."/>
            <person name="Caufield P.W."/>
            <person name="Cui Y."/>
            <person name="Zhang H."/>
            <person name="O'Toole P.W."/>
        </authorList>
    </citation>
    <scope>NUCLEOTIDE SEQUENCE [LARGE SCALE GENOMIC DNA]</scope>
    <source>
        <strain evidence="6 7">DSM 15833</strain>
    </source>
</reference>
<evidence type="ECO:0000259" key="5">
    <source>
        <dbReference type="PROSITE" id="PS51099"/>
    </source>
</evidence>
<protein>
    <recommendedName>
        <fullName evidence="5">PTS EIIB type-2 domain-containing protein</fullName>
    </recommendedName>
</protein>
<dbReference type="SUPFAM" id="SSF52794">
    <property type="entry name" value="PTS system IIB component-like"/>
    <property type="match status" value="1"/>
</dbReference>
<dbReference type="PANTHER" id="PTHR30505">
    <property type="entry name" value="FRUCTOSE-LIKE PERMEASE"/>
    <property type="match status" value="1"/>
</dbReference>